<dbReference type="AlphaFoldDB" id="A0A0C1UQ41"/>
<dbReference type="Proteomes" id="UP000031594">
    <property type="component" value="Unassembled WGS sequence"/>
</dbReference>
<dbReference type="EMBL" id="JQNX01000008">
    <property type="protein sequence ID" value="KIE57963.1"/>
    <property type="molecule type" value="Genomic_DNA"/>
</dbReference>
<dbReference type="STRING" id="1202785.A946_09945"/>
<name>A0A0C1UQ41_9BACT</name>
<evidence type="ECO:0000313" key="3">
    <source>
        <dbReference type="Proteomes" id="UP000031594"/>
    </source>
</evidence>
<organism evidence="2 4">
    <name type="scientific">Methylacidiphilum kamchatkense Kam1</name>
    <dbReference type="NCBI Taxonomy" id="1202785"/>
    <lineage>
        <taxon>Bacteria</taxon>
        <taxon>Pseudomonadati</taxon>
        <taxon>Verrucomicrobiota</taxon>
        <taxon>Methylacidiphilae</taxon>
        <taxon>Methylacidiphilales</taxon>
        <taxon>Methylacidiphilaceae</taxon>
        <taxon>Methylacidiphilum (ex Ratnadevi et al. 2023)</taxon>
    </lineage>
</organism>
<reference evidence="1 3" key="1">
    <citation type="submission" date="2014-08" db="EMBL/GenBank/DDBJ databases">
        <title>Methylacidiphilum kamchatkense strain Kam1 draft genome sequence.</title>
        <authorList>
            <person name="Birkeland N.-K."/>
            <person name="Erikstad H.A."/>
        </authorList>
    </citation>
    <scope>NUCLEOTIDE SEQUENCE [LARGE SCALE GENOMIC DNA]</scope>
    <source>
        <strain evidence="1 3">Kam1</strain>
    </source>
</reference>
<evidence type="ECO:0000313" key="1">
    <source>
        <dbReference type="EMBL" id="KIE57963.1"/>
    </source>
</evidence>
<dbReference type="Proteomes" id="UP000315925">
    <property type="component" value="Chromosome"/>
</dbReference>
<dbReference type="EMBL" id="CP037899">
    <property type="protein sequence ID" value="QDQ42395.1"/>
    <property type="molecule type" value="Genomic_DNA"/>
</dbReference>
<proteinExistence type="predicted"/>
<reference evidence="2" key="2">
    <citation type="journal article" date="2019" name="BMC Genomics">
        <title>Complete genome sequence analysis of the thermoacidophilic verrucomicrobial methanotroph 'Candidatus Methylacidiphilum kamchatkense' strain Kam1 and comparison with its closest relatives.</title>
        <authorList>
            <person name="Kruse T."/>
            <person name="Ratnadevi C.M."/>
            <person name="Erikstad H.A."/>
            <person name="Birkeland N.K."/>
        </authorList>
    </citation>
    <scope>NUCLEOTIDE SEQUENCE</scope>
    <source>
        <strain evidence="2">Kam1</strain>
    </source>
</reference>
<evidence type="ECO:0000313" key="2">
    <source>
        <dbReference type="EMBL" id="QDQ42395.1"/>
    </source>
</evidence>
<accession>A0A0C1UQ41</accession>
<evidence type="ECO:0000313" key="4">
    <source>
        <dbReference type="Proteomes" id="UP000315925"/>
    </source>
</evidence>
<gene>
    <name evidence="1" type="ORF">A946_09945</name>
    <name evidence="2" type="ORF">kam1_1167</name>
</gene>
<sequence length="82" mass="9435">MNMKQWKNASPFLFSFLSFPLFLSLFYFKNKTTSDVLHFLVRGLFSLSSKSLNQMGSFLDVVLNDCSTMIENGFKEIGGHRK</sequence>
<protein>
    <submittedName>
        <fullName evidence="2">Uncharacterized protein</fullName>
    </submittedName>
</protein>
<reference evidence="4" key="3">
    <citation type="submission" date="2019-03" db="EMBL/GenBank/DDBJ databases">
        <title>Complete genome of Methylacidiphilum kamchatkense Kam1.</title>
        <authorList>
            <person name="Kruse T."/>
            <person name="Murarilal Ratnadevi C."/>
            <person name="Erikstad H.-A."/>
            <person name="Birkeland N.-K."/>
        </authorList>
    </citation>
    <scope>NUCLEOTIDE SEQUENCE [LARGE SCALE GENOMIC DNA]</scope>
    <source>
        <strain evidence="4">kam1</strain>
    </source>
</reference>
<keyword evidence="3" id="KW-1185">Reference proteome</keyword>
<dbReference type="KEGG" id="mkc:kam1_1167"/>